<sequence>MPIEPDVKDWTWVLERPCPECGFDATAVSYADIPDRARECAARLRDALGRADVAVRPDEHTWSALEYAAHVRDVCRVFAYRVAVAAAAPAMDPGVAAFNPAVTMVDGLPQFANWDQDAAALAGNYRDLDPAVLGAELAVAADAVAEVIAAVPAGDRDRRVRRGGGSTFTVETLAQYFLHDLVHHVHDVGC</sequence>
<organism evidence="2 3">
    <name type="scientific">Nocardia cyriacigeorgica (strain GUH-2)</name>
    <dbReference type="NCBI Taxonomy" id="1127134"/>
    <lineage>
        <taxon>Bacteria</taxon>
        <taxon>Bacillati</taxon>
        <taxon>Actinomycetota</taxon>
        <taxon>Actinomycetes</taxon>
        <taxon>Mycobacteriales</taxon>
        <taxon>Nocardiaceae</taxon>
        <taxon>Nocardia</taxon>
    </lineage>
</organism>
<dbReference type="Gene3D" id="1.20.120.450">
    <property type="entry name" value="dinb family like domain"/>
    <property type="match status" value="1"/>
</dbReference>
<dbReference type="InterPro" id="IPR024775">
    <property type="entry name" value="DinB-like"/>
</dbReference>
<dbReference type="OrthoDB" id="3376896at2"/>
<dbReference type="KEGG" id="ncy:NOCYR_1653"/>
<dbReference type="Proteomes" id="UP000008190">
    <property type="component" value="Chromosome"/>
</dbReference>
<name>H6RA37_NOCCG</name>
<dbReference type="eggNOG" id="COG2230">
    <property type="taxonomic scope" value="Bacteria"/>
</dbReference>
<dbReference type="SUPFAM" id="SSF109854">
    <property type="entry name" value="DinB/YfiT-like putative metalloenzymes"/>
    <property type="match status" value="1"/>
</dbReference>
<protein>
    <recommendedName>
        <fullName evidence="1">DinB-like domain-containing protein</fullName>
    </recommendedName>
</protein>
<dbReference type="HOGENOM" id="CLU_105789_0_0_11"/>
<evidence type="ECO:0000313" key="3">
    <source>
        <dbReference type="Proteomes" id="UP000008190"/>
    </source>
</evidence>
<evidence type="ECO:0000313" key="2">
    <source>
        <dbReference type="EMBL" id="CCF62442.1"/>
    </source>
</evidence>
<accession>H6RA37</accession>
<dbReference type="Pfam" id="PF12867">
    <property type="entry name" value="DinB_2"/>
    <property type="match status" value="1"/>
</dbReference>
<dbReference type="InterPro" id="IPR034660">
    <property type="entry name" value="DinB/YfiT-like"/>
</dbReference>
<evidence type="ECO:0000259" key="1">
    <source>
        <dbReference type="Pfam" id="PF12867"/>
    </source>
</evidence>
<dbReference type="EMBL" id="FO082843">
    <property type="protein sequence ID" value="CCF62442.1"/>
    <property type="molecule type" value="Genomic_DNA"/>
</dbReference>
<keyword evidence="3" id="KW-1185">Reference proteome</keyword>
<dbReference type="RefSeq" id="WP_014349907.1">
    <property type="nucleotide sequence ID" value="NC_016887.1"/>
</dbReference>
<dbReference type="AlphaFoldDB" id="H6RA37"/>
<proteinExistence type="predicted"/>
<reference evidence="2 3" key="1">
    <citation type="journal article" date="2012" name="J. Bacteriol.">
        <title>Genome sequence of the human- and animal-pathogenic strain Nocardia cyriacigeorgica GUH-2.</title>
        <authorList>
            <person name="Zoropogui A."/>
            <person name="Pujic P."/>
            <person name="Normand P."/>
            <person name="Barbe V."/>
            <person name="Beaman B."/>
            <person name="Beaman L."/>
            <person name="Boiron P."/>
            <person name="Colinon C."/>
            <person name="Deredjian A."/>
            <person name="Graindorge A."/>
            <person name="Mangenot S."/>
            <person name="Nazaret S."/>
            <person name="Neto M."/>
            <person name="Petit S."/>
            <person name="Roche D."/>
            <person name="Vallenet D."/>
            <person name="Rodriguez-Nava V."/>
            <person name="Richard Y."/>
            <person name="Cournoyer B."/>
            <person name="Blaha D."/>
        </authorList>
    </citation>
    <scope>NUCLEOTIDE SEQUENCE [LARGE SCALE GENOMIC DNA]</scope>
    <source>
        <strain evidence="2 3">GUH-2</strain>
    </source>
</reference>
<feature type="domain" description="DinB-like" evidence="1">
    <location>
        <begin position="36"/>
        <end position="186"/>
    </location>
</feature>
<gene>
    <name evidence="2" type="ordered locus">NOCYR_1653</name>
</gene>
<dbReference type="STRING" id="1127134.NOCYR_1653"/>